<dbReference type="Gene3D" id="1.10.10.10">
    <property type="entry name" value="Winged helix-like DNA-binding domain superfamily/Winged helix DNA-binding domain"/>
    <property type="match status" value="1"/>
</dbReference>
<dbReference type="Pfam" id="PF07848">
    <property type="entry name" value="PaaX"/>
    <property type="match status" value="1"/>
</dbReference>
<evidence type="ECO:0000313" key="2">
    <source>
        <dbReference type="EMBL" id="AYO54514.1"/>
    </source>
</evidence>
<dbReference type="Gene3D" id="3.30.70.2650">
    <property type="match status" value="1"/>
</dbReference>
<dbReference type="InterPro" id="IPR012906">
    <property type="entry name" value="PaaX-like_N"/>
</dbReference>
<dbReference type="RefSeq" id="WP_087551809.1">
    <property type="nucleotide sequence ID" value="NZ_CP033133.1"/>
</dbReference>
<accession>A0A3G2T2T0</accession>
<name>A0A3G2T2T0_9GAMM</name>
<organism evidence="2 3">
    <name type="scientific">Acinetobacter wuhouensis</name>
    <dbReference type="NCBI Taxonomy" id="1879050"/>
    <lineage>
        <taxon>Bacteria</taxon>
        <taxon>Pseudomonadati</taxon>
        <taxon>Pseudomonadota</taxon>
        <taxon>Gammaproteobacteria</taxon>
        <taxon>Moraxellales</taxon>
        <taxon>Moraxellaceae</taxon>
        <taxon>Acinetobacter</taxon>
    </lineage>
</organism>
<protein>
    <submittedName>
        <fullName evidence="2">PaaX family transcriptional regulator</fullName>
    </submittedName>
</protein>
<proteinExistence type="predicted"/>
<evidence type="ECO:0000259" key="1">
    <source>
        <dbReference type="Pfam" id="PF07848"/>
    </source>
</evidence>
<gene>
    <name evidence="2" type="ORF">CDG68_13055</name>
</gene>
<dbReference type="EMBL" id="CP033133">
    <property type="protein sequence ID" value="AYO54514.1"/>
    <property type="molecule type" value="Genomic_DNA"/>
</dbReference>
<dbReference type="GO" id="GO:0006351">
    <property type="term" value="P:DNA-templated transcription"/>
    <property type="evidence" value="ECO:0007669"/>
    <property type="project" value="TreeGrafter"/>
</dbReference>
<reference evidence="2 3" key="1">
    <citation type="submission" date="2018-10" db="EMBL/GenBank/DDBJ databases">
        <title>The complete genome of Acinetobacter wuhouensis strain WCHAW010062.</title>
        <authorList>
            <person name="Hu Y."/>
            <person name="Long H."/>
            <person name="Feng Y."/>
            <person name="Zong Z."/>
        </authorList>
    </citation>
    <scope>NUCLEOTIDE SEQUENCE [LARGE SCALE GENOMIC DNA]</scope>
    <source>
        <strain evidence="2 3">WCHAW010062</strain>
    </source>
</reference>
<dbReference type="InterPro" id="IPR036388">
    <property type="entry name" value="WH-like_DNA-bd_sf"/>
</dbReference>
<sequence>MTPLNAKSFILDLFLASSGQTLSIKQILNAAKILEISENNIRVAVTRLSHENMIESISRGHYKLSANAENWGSIILHREHVLKSKPDWNQQYIGILTTHLGRTDRTALSHREKILKHAGFRELETGFFIRPDNLTLNLNELTQKLVHQGLESEAKFMLIAQFSDDTQNKIIDLWDTQKLNQRYEKYTLQLQQWLSHYQTMNQIERARTSFLLGRETIALMLTDPLLPSTWVNTALRADFFTAVIQLDQIGQDTWQQLNQKENI</sequence>
<dbReference type="AlphaFoldDB" id="A0A3G2T2T0"/>
<dbReference type="Proteomes" id="UP000279962">
    <property type="component" value="Chromosome"/>
</dbReference>
<dbReference type="PANTHER" id="PTHR30319">
    <property type="entry name" value="PHENYLACETIC ACID REGULATOR-RELATED TRANSCRIPTIONAL REPRESSOR"/>
    <property type="match status" value="1"/>
</dbReference>
<dbReference type="PANTHER" id="PTHR30319:SF1">
    <property type="entry name" value="TRANSCRIPTIONAL REPRESSOR PAAX"/>
    <property type="match status" value="1"/>
</dbReference>
<evidence type="ECO:0000313" key="3">
    <source>
        <dbReference type="Proteomes" id="UP000279962"/>
    </source>
</evidence>
<feature type="domain" description="Transcriptional repressor PaaX-like N-terminal" evidence="1">
    <location>
        <begin position="6"/>
        <end position="67"/>
    </location>
</feature>